<dbReference type="EMBL" id="CP002457">
    <property type="protein sequence ID" value="ADV56099.1"/>
    <property type="molecule type" value="Genomic_DNA"/>
</dbReference>
<accession>E6XHR4</accession>
<organism evidence="2 3">
    <name type="scientific">Shewanella putrefaciens (strain 200)</name>
    <dbReference type="NCBI Taxonomy" id="399804"/>
    <lineage>
        <taxon>Bacteria</taxon>
        <taxon>Pseudomonadati</taxon>
        <taxon>Pseudomonadota</taxon>
        <taxon>Gammaproteobacteria</taxon>
        <taxon>Alteromonadales</taxon>
        <taxon>Shewanellaceae</taxon>
        <taxon>Shewanella</taxon>
    </lineage>
</organism>
<dbReference type="KEGG" id="shp:Sput200_3720"/>
<sequence>MNKQNYQQDSSIPAGYRMNAVGDLVHEDRIKPVDKLRDEVVKSIVNNAKLLRQSMTEFKLTTMANINDFVELSSSEYGTKFGGSKGNILLTSFDGQYQVRRAVGEHRVFDERIQTAKTLIDECIKSWSGGADTRLMAMVEHAFRVNQQGRIDVNQVLSLRQLDIDDPKWKLAMDAIADAIQITGTSQYLRLYERQPNGKYTQLPLDISTL</sequence>
<protein>
    <recommendedName>
        <fullName evidence="4">Sulfate transporter</fullName>
    </recommendedName>
</protein>
<dbReference type="Pfam" id="PF11363">
    <property type="entry name" value="DUF3164"/>
    <property type="match status" value="1"/>
</dbReference>
<evidence type="ECO:0000313" key="2">
    <source>
        <dbReference type="EMBL" id="ADV56339.1"/>
    </source>
</evidence>
<dbReference type="PATRIC" id="fig|399804.5.peg.3851"/>
<dbReference type="EMBL" id="CP002457">
    <property type="protein sequence ID" value="ADV56339.1"/>
    <property type="molecule type" value="Genomic_DNA"/>
</dbReference>
<name>E6XHR4_SHEP2</name>
<reference evidence="2 3" key="1">
    <citation type="submission" date="2011-01" db="EMBL/GenBank/DDBJ databases">
        <title>Complete sequence of Shewanella putrefaciens 200.</title>
        <authorList>
            <consortium name="US DOE Joint Genome Institute"/>
            <person name="Lucas S."/>
            <person name="Copeland A."/>
            <person name="Lapidus A."/>
            <person name="Cheng J.-F."/>
            <person name="Bruce D."/>
            <person name="Goodwin L."/>
            <person name="Pitluck S."/>
            <person name="Munk A.C."/>
            <person name="Detter J.C."/>
            <person name="Han C."/>
            <person name="Tapia R."/>
            <person name="Land M."/>
            <person name="Hauser L."/>
            <person name="Chang Y.-J."/>
            <person name="Jeffries C."/>
            <person name="Kyrpides N."/>
            <person name="Ivanova N."/>
            <person name="Mikhailova N."/>
            <person name="Kolker E."/>
            <person name="Lawrence C."/>
            <person name="McCue L.A."/>
            <person name="DiChristina T."/>
            <person name="Nealson K."/>
            <person name="Fredrickson J.K."/>
            <person name="Woyke T."/>
        </authorList>
    </citation>
    <scope>NUCLEOTIDE SEQUENCE [LARGE SCALE GENOMIC DNA]</scope>
    <source>
        <strain evidence="2 3">200</strain>
    </source>
</reference>
<dbReference type="Proteomes" id="UP000008209">
    <property type="component" value="Chromosome"/>
</dbReference>
<dbReference type="AlphaFoldDB" id="E6XHR4"/>
<dbReference type="OrthoDB" id="7554786at2"/>
<evidence type="ECO:0008006" key="4">
    <source>
        <dbReference type="Google" id="ProtNLM"/>
    </source>
</evidence>
<evidence type="ECO:0000313" key="1">
    <source>
        <dbReference type="EMBL" id="ADV56099.1"/>
    </source>
</evidence>
<gene>
    <name evidence="1" type="ordered locus">Sput200_3720</name>
    <name evidence="2" type="ordered locus">Sput200_3980</name>
</gene>
<dbReference type="InterPro" id="IPR021505">
    <property type="entry name" value="Phage_B3_Orf6"/>
</dbReference>
<dbReference type="HOGENOM" id="CLU_086570_1_0_6"/>
<evidence type="ECO:0000313" key="3">
    <source>
        <dbReference type="Proteomes" id="UP000008209"/>
    </source>
</evidence>
<dbReference type="KEGG" id="shp:Sput200_3980"/>
<proteinExistence type="predicted"/>